<accession>A0ABS2XVW0</accession>
<evidence type="ECO:0000256" key="8">
    <source>
        <dbReference type="ARBA" id="ARBA00023163"/>
    </source>
</evidence>
<sequence>SNPRKFSEKIALHNQRQAEETAAFQEVMMGITSTRVGRRECGWLQAQKVRLARCQGTYYGGSLPNVNQIGNSTSEFQGPFHLNLDSARGARHHGLLERVPRERPVVPVPALPLTAVIQIDSSPYSSAYLSPPPDTTWRRTNSDSALHTSVMNPTVQDSFNCGPGLAPQNRRSATEALEHEEVMQPLLLFSIFPSPEQHSSSALVPSALNTGGSLPDLTNLHFPSPLPTPLDPDEPPFPSLSGGSSTGNLASTLTQLGFGVEPAFHSQGPSSLQGSFSNPSLQSSLSNPNIQSSLGSLAFQTSFSNPSLQSSSLKSSSLQSSPSNQSLQSSLSNASLLSSVSNSSLGSLSIQSTGSNPSYSSGVGSSSSSSSYSPMMMQSQQQPPAESSLLSSLLDDPYLGLQLTARQTQALSQQMEQFNMESHAGSLSLSNNSSGGGGFPGELQGQAFSPLESGKHSNLQDPQLLNKQRQSYTGGRHGNVPSIILTGDSPPGLSKEIASALAGVPGFEFGQFSLDDALRMEPLALEGLGMLGEADLVLPDPSVEDSFRSDRLK</sequence>
<comment type="subcellular location">
    <subcellularLocation>
        <location evidence="2">Cytoplasm</location>
    </subcellularLocation>
    <subcellularLocation>
        <location evidence="1">Nucleus</location>
    </subcellularLocation>
</comment>
<dbReference type="Pfam" id="PF12886">
    <property type="entry name" value="TORC_C"/>
    <property type="match status" value="1"/>
</dbReference>
<evidence type="ECO:0000256" key="3">
    <source>
        <dbReference type="ARBA" id="ARBA00007167"/>
    </source>
</evidence>
<dbReference type="Pfam" id="PF12885">
    <property type="entry name" value="TORC_M"/>
    <property type="match status" value="2"/>
</dbReference>
<feature type="region of interest" description="Disordered" evidence="10">
    <location>
        <begin position="347"/>
        <end position="388"/>
    </location>
</feature>
<feature type="domain" description="Transducer of regulated CREB activity N-terminal" evidence="11">
    <location>
        <begin position="2"/>
        <end position="64"/>
    </location>
</feature>
<feature type="non-terminal residue" evidence="14">
    <location>
        <position position="1"/>
    </location>
</feature>
<evidence type="ECO:0000256" key="5">
    <source>
        <dbReference type="ARBA" id="ARBA00022553"/>
    </source>
</evidence>
<evidence type="ECO:0000256" key="1">
    <source>
        <dbReference type="ARBA" id="ARBA00004123"/>
    </source>
</evidence>
<dbReference type="InterPro" id="IPR024786">
    <property type="entry name" value="TORC"/>
</dbReference>
<evidence type="ECO:0000313" key="15">
    <source>
        <dbReference type="Proteomes" id="UP001166093"/>
    </source>
</evidence>
<name>A0ABS2XVW0_POLSP</name>
<evidence type="ECO:0000256" key="6">
    <source>
        <dbReference type="ARBA" id="ARBA00023015"/>
    </source>
</evidence>
<evidence type="ECO:0000259" key="13">
    <source>
        <dbReference type="Pfam" id="PF12886"/>
    </source>
</evidence>
<evidence type="ECO:0000259" key="11">
    <source>
        <dbReference type="Pfam" id="PF12884"/>
    </source>
</evidence>
<protein>
    <submittedName>
        <fullName evidence="14">CRTC2 protein</fullName>
    </submittedName>
</protein>
<feature type="compositionally biased region" description="Low complexity" evidence="10">
    <location>
        <begin position="275"/>
        <end position="287"/>
    </location>
</feature>
<keyword evidence="4" id="KW-0963">Cytoplasm</keyword>
<feature type="region of interest" description="Disordered" evidence="10">
    <location>
        <begin position="215"/>
        <end position="248"/>
    </location>
</feature>
<keyword evidence="8" id="KW-0804">Transcription</keyword>
<dbReference type="InterPro" id="IPR024783">
    <property type="entry name" value="TORC_N"/>
</dbReference>
<evidence type="ECO:0000256" key="4">
    <source>
        <dbReference type="ARBA" id="ARBA00022490"/>
    </source>
</evidence>
<organism evidence="14 15">
    <name type="scientific">Polyodon spathula</name>
    <name type="common">North American paddlefish</name>
    <name type="synonym">Squalus spathula</name>
    <dbReference type="NCBI Taxonomy" id="7913"/>
    <lineage>
        <taxon>Eukaryota</taxon>
        <taxon>Metazoa</taxon>
        <taxon>Chordata</taxon>
        <taxon>Craniata</taxon>
        <taxon>Vertebrata</taxon>
        <taxon>Euteleostomi</taxon>
        <taxon>Actinopterygii</taxon>
        <taxon>Chondrostei</taxon>
        <taxon>Acipenseriformes</taxon>
        <taxon>Polyodontidae</taxon>
        <taxon>Polyodon</taxon>
    </lineage>
</organism>
<keyword evidence="6" id="KW-0805">Transcription regulation</keyword>
<dbReference type="InterPro" id="IPR024784">
    <property type="entry name" value="TORC_M"/>
</dbReference>
<keyword evidence="15" id="KW-1185">Reference proteome</keyword>
<proteinExistence type="inferred from homology"/>
<dbReference type="PANTHER" id="PTHR13589">
    <property type="entry name" value="CREB-REGULATED TRANSCRIPTION COACTIVATOR"/>
    <property type="match status" value="1"/>
</dbReference>
<evidence type="ECO:0000256" key="2">
    <source>
        <dbReference type="ARBA" id="ARBA00004496"/>
    </source>
</evidence>
<evidence type="ECO:0000256" key="7">
    <source>
        <dbReference type="ARBA" id="ARBA00023159"/>
    </source>
</evidence>
<dbReference type="InterPro" id="IPR024785">
    <property type="entry name" value="TORC_C"/>
</dbReference>
<gene>
    <name evidence="14" type="primary">Crtc2</name>
    <name evidence="14" type="ORF">GTO93_0014174</name>
</gene>
<feature type="domain" description="Transducer of regulated CREB activity middle" evidence="12">
    <location>
        <begin position="139"/>
        <end position="176"/>
    </location>
</feature>
<evidence type="ECO:0000259" key="12">
    <source>
        <dbReference type="Pfam" id="PF12885"/>
    </source>
</evidence>
<feature type="region of interest" description="Disordered" evidence="10">
    <location>
        <begin position="262"/>
        <end position="287"/>
    </location>
</feature>
<feature type="domain" description="Transducer of regulated CREB activity middle" evidence="12">
    <location>
        <begin position="190"/>
        <end position="258"/>
    </location>
</feature>
<dbReference type="EMBL" id="JAAWVQ010079439">
    <property type="protein sequence ID" value="MBN3278372.1"/>
    <property type="molecule type" value="Genomic_DNA"/>
</dbReference>
<feature type="non-terminal residue" evidence="14">
    <location>
        <position position="553"/>
    </location>
</feature>
<evidence type="ECO:0000313" key="14">
    <source>
        <dbReference type="EMBL" id="MBN3278372.1"/>
    </source>
</evidence>
<dbReference type="PANTHER" id="PTHR13589:SF6">
    <property type="entry name" value="CREB-REGULATED TRANSCRIPTION COACTIVATOR 2"/>
    <property type="match status" value="1"/>
</dbReference>
<feature type="domain" description="Transducer of regulated CREB activity C-terminal" evidence="13">
    <location>
        <begin position="481"/>
        <end position="552"/>
    </location>
</feature>
<keyword evidence="5" id="KW-0597">Phosphoprotein</keyword>
<evidence type="ECO:0000256" key="9">
    <source>
        <dbReference type="ARBA" id="ARBA00023242"/>
    </source>
</evidence>
<feature type="region of interest" description="Disordered" evidence="10">
    <location>
        <begin position="422"/>
        <end position="461"/>
    </location>
</feature>
<evidence type="ECO:0000256" key="10">
    <source>
        <dbReference type="SAM" id="MobiDB-lite"/>
    </source>
</evidence>
<comment type="caution">
    <text evidence="14">The sequence shown here is derived from an EMBL/GenBank/DDBJ whole genome shotgun (WGS) entry which is preliminary data.</text>
</comment>
<reference evidence="14" key="1">
    <citation type="journal article" date="2021" name="Cell">
        <title>Tracing the genetic footprints of vertebrate landing in non-teleost ray-finned fishes.</title>
        <authorList>
            <person name="Bi X."/>
            <person name="Wang K."/>
            <person name="Yang L."/>
            <person name="Pan H."/>
            <person name="Jiang H."/>
            <person name="Wei Q."/>
            <person name="Fang M."/>
            <person name="Yu H."/>
            <person name="Zhu C."/>
            <person name="Cai Y."/>
            <person name="He Y."/>
            <person name="Gan X."/>
            <person name="Zeng H."/>
            <person name="Yu D."/>
            <person name="Zhu Y."/>
            <person name="Jiang H."/>
            <person name="Qiu Q."/>
            <person name="Yang H."/>
            <person name="Zhang Y.E."/>
            <person name="Wang W."/>
            <person name="Zhu M."/>
            <person name="He S."/>
            <person name="Zhang G."/>
        </authorList>
    </citation>
    <scope>NUCLEOTIDE SEQUENCE</scope>
    <source>
        <strain evidence="14">Pddl_001</strain>
    </source>
</reference>
<keyword evidence="7" id="KW-0010">Activator</keyword>
<dbReference type="Proteomes" id="UP001166093">
    <property type="component" value="Unassembled WGS sequence"/>
</dbReference>
<dbReference type="Pfam" id="PF12884">
    <property type="entry name" value="TORC_N"/>
    <property type="match status" value="1"/>
</dbReference>
<keyword evidence="9" id="KW-0539">Nucleus</keyword>
<feature type="compositionally biased region" description="Pro residues" evidence="10">
    <location>
        <begin position="224"/>
        <end position="238"/>
    </location>
</feature>
<comment type="similarity">
    <text evidence="3">Belongs to the TORC family.</text>
</comment>